<evidence type="ECO:0000313" key="2">
    <source>
        <dbReference type="Proteomes" id="UP000297475"/>
    </source>
</evidence>
<proteinExistence type="predicted"/>
<dbReference type="AlphaFoldDB" id="A0A4Z0W7C6"/>
<dbReference type="SUPFAM" id="SSF53187">
    <property type="entry name" value="Zn-dependent exopeptidases"/>
    <property type="match status" value="1"/>
</dbReference>
<name>A0A4Z0W7C6_9GAMM</name>
<dbReference type="Gene3D" id="3.40.630.10">
    <property type="entry name" value="Zn peptidases"/>
    <property type="match status" value="1"/>
</dbReference>
<reference evidence="1 2" key="1">
    <citation type="submission" date="2019-04" db="EMBL/GenBank/DDBJ databases">
        <title>Natronospirillum operosus gen. nov., sp. nov., a haloalkaliphilic satellite isolated from decaying biomass of laboratory culture of cyanobacterium Geitlerinema sp. and proposal of Natronospirillaceae fam. nov. and Saccharospirillaceae fam. nov.</title>
        <authorList>
            <person name="Kevbrin V."/>
            <person name="Boltyanskaya Y."/>
            <person name="Koziaeva V."/>
            <person name="Grouzdev D.S."/>
            <person name="Park M."/>
            <person name="Cho J."/>
        </authorList>
    </citation>
    <scope>NUCLEOTIDE SEQUENCE [LARGE SCALE GENOMIC DNA]</scope>
    <source>
        <strain evidence="1 2">G-116</strain>
    </source>
</reference>
<comment type="caution">
    <text evidence="1">The sequence shown here is derived from an EMBL/GenBank/DDBJ whole genome shotgun (WGS) entry which is preliminary data.</text>
</comment>
<keyword evidence="2" id="KW-1185">Reference proteome</keyword>
<protein>
    <submittedName>
        <fullName evidence="1">Peptidase M14</fullName>
    </submittedName>
</protein>
<gene>
    <name evidence="1" type="ORF">E4656_16510</name>
</gene>
<dbReference type="OrthoDB" id="7956186at2"/>
<organism evidence="1 2">
    <name type="scientific">Natronospirillum operosum</name>
    <dbReference type="NCBI Taxonomy" id="2759953"/>
    <lineage>
        <taxon>Bacteria</taxon>
        <taxon>Pseudomonadati</taxon>
        <taxon>Pseudomonadota</taxon>
        <taxon>Gammaproteobacteria</taxon>
        <taxon>Oceanospirillales</taxon>
        <taxon>Natronospirillaceae</taxon>
        <taxon>Natronospirillum</taxon>
    </lineage>
</organism>
<evidence type="ECO:0000313" key="1">
    <source>
        <dbReference type="EMBL" id="TGG91390.1"/>
    </source>
</evidence>
<accession>A0A4Z0W7C6</accession>
<sequence length="588" mass="65718">MIVSTSLFAQTFMRTTLELVRDYGRNEYQGYSLYAWVLDDRHARRRAEKALSAWGVSARIRSAYKPLVNFVMEELPTVDLAGVTIKYPELPDAPRRFLLEAYPAGALLGDVPVSWEAFSPDDEKTLVYRVAATRSTGAVDHYTVEAPNKTHKDVIGQPQRSPCGWLRLVSAQGRVTDKALNTEYEQIYDAAIATLQATDWKGEPPYFEELNFSLELPATDTPVDYGHETISLAEAMHEDLYFSALEFFQKLAGLPLGDRSLKPGQIVPDIRITDGSEARLHIRLLPLNSRNPKRPRVEQLATAPHTLAAQQISELVAELGGESLHSRSRAGRVVEARYKAGTDRPVMISAAQHANETSGLVGALRAAQSLAQQEESHFVISPLENPDGYAVQGRLTETQPHHMHHAARYTAFGNDLESQPRGGPFEHAIREQAFQRSGAKLHLNLHGYPAHEWTRPSTGYIPRGFEMWTIPKGFFLVVRYHSGWRDAAMALLDQVTQRLSQVPGLADFNRRLIELFEIHAGELTFPIRHGFPFVASEDNQQLAPLMLITEYPDETLTGDAFVQAHTAQMHTVLSAYEVFQTLALPVGH</sequence>
<dbReference type="EMBL" id="SRMF01000009">
    <property type="protein sequence ID" value="TGG91390.1"/>
    <property type="molecule type" value="Genomic_DNA"/>
</dbReference>
<dbReference type="Proteomes" id="UP000297475">
    <property type="component" value="Unassembled WGS sequence"/>
</dbReference>